<dbReference type="Proteomes" id="UP001197609">
    <property type="component" value="Unassembled WGS sequence"/>
</dbReference>
<dbReference type="Gene3D" id="3.30.70.260">
    <property type="match status" value="1"/>
</dbReference>
<organism evidence="2 3">
    <name type="scientific">Candidatus Methylomirabilis tolerans</name>
    <dbReference type="NCBI Taxonomy" id="3123416"/>
    <lineage>
        <taxon>Bacteria</taxon>
        <taxon>Candidatus Methylomirabilota</taxon>
        <taxon>Candidatus Methylomirabilia</taxon>
        <taxon>Candidatus Methylomirabilales</taxon>
        <taxon>Candidatus Methylomirabilaceae</taxon>
        <taxon>Candidatus Methylomirabilis</taxon>
    </lineage>
</organism>
<dbReference type="InterPro" id="IPR018449">
    <property type="entry name" value="NIL_domain"/>
</dbReference>
<dbReference type="EMBL" id="JAIOIU010000061">
    <property type="protein sequence ID" value="MBZ0159533.1"/>
    <property type="molecule type" value="Genomic_DNA"/>
</dbReference>
<comment type="caution">
    <text evidence="2">The sequence shown here is derived from an EMBL/GenBank/DDBJ whole genome shotgun (WGS) entry which is preliminary data.</text>
</comment>
<sequence length="78" mass="8899">MAKRMITLIYPQALIKEPVIYRLAREFTLIPNVRRARVTEQTGEVMLELDGEEDALNKGIAYLVGLGIRVEPTPEKRC</sequence>
<feature type="domain" description="NIL" evidence="1">
    <location>
        <begin position="2"/>
        <end position="73"/>
    </location>
</feature>
<accession>A0AAJ1AI97</accession>
<dbReference type="SMART" id="SM00930">
    <property type="entry name" value="NIL"/>
    <property type="match status" value="1"/>
</dbReference>
<evidence type="ECO:0000313" key="2">
    <source>
        <dbReference type="EMBL" id="MBZ0159533.1"/>
    </source>
</evidence>
<protein>
    <submittedName>
        <fullName evidence="2">NIL domain-containing protein</fullName>
    </submittedName>
</protein>
<name>A0AAJ1AI97_9BACT</name>
<dbReference type="Pfam" id="PF09383">
    <property type="entry name" value="NIL"/>
    <property type="match status" value="1"/>
</dbReference>
<dbReference type="AlphaFoldDB" id="A0AAJ1AI97"/>
<reference evidence="2 3" key="1">
    <citation type="journal article" date="2021" name="bioRxiv">
        <title>Unraveling nitrogen, sulfur and carbon metabolic pathways and microbial community transcriptional responses to substrate deprivation and toxicity stresses in a bioreactor mimicking anoxic brackish coastal sediment conditions.</title>
        <authorList>
            <person name="Martins P.D."/>
            <person name="Echeveste M.J."/>
            <person name="Arshad A."/>
            <person name="Kurth J."/>
            <person name="Ouboter H."/>
            <person name="Jetten M.S.M."/>
            <person name="Welte C.U."/>
        </authorList>
    </citation>
    <scope>NUCLEOTIDE SEQUENCE [LARGE SCALE GENOMIC DNA]</scope>
    <source>
        <strain evidence="2">MAG_38</strain>
    </source>
</reference>
<dbReference type="InterPro" id="IPR045865">
    <property type="entry name" value="ACT-like_dom_sf"/>
</dbReference>
<dbReference type="SUPFAM" id="SSF55021">
    <property type="entry name" value="ACT-like"/>
    <property type="match status" value="1"/>
</dbReference>
<proteinExistence type="predicted"/>
<evidence type="ECO:0000259" key="1">
    <source>
        <dbReference type="SMART" id="SM00930"/>
    </source>
</evidence>
<evidence type="ECO:0000313" key="3">
    <source>
        <dbReference type="Proteomes" id="UP001197609"/>
    </source>
</evidence>
<gene>
    <name evidence="2" type="ORF">K8G79_05290</name>
</gene>